<keyword evidence="5" id="KW-0378">Hydrolase</keyword>
<reference evidence="8" key="1">
    <citation type="submission" date="2021-07" db="EMBL/GenBank/DDBJ databases">
        <authorList>
            <person name="Catto M.A."/>
            <person name="Jacobson A."/>
            <person name="Kennedy G."/>
            <person name="Labadie P."/>
            <person name="Hunt B.G."/>
            <person name="Srinivasan R."/>
        </authorList>
    </citation>
    <scope>NUCLEOTIDE SEQUENCE</scope>
    <source>
        <strain evidence="8">PL_HMW_Pooled</strain>
        <tissue evidence="8">Head</tissue>
    </source>
</reference>
<evidence type="ECO:0000259" key="7">
    <source>
        <dbReference type="Pfam" id="PF17917"/>
    </source>
</evidence>
<keyword evidence="6" id="KW-0695">RNA-directed DNA polymerase</keyword>
<evidence type="ECO:0000256" key="4">
    <source>
        <dbReference type="ARBA" id="ARBA00022759"/>
    </source>
</evidence>
<dbReference type="InterPro" id="IPR036397">
    <property type="entry name" value="RNaseH_sf"/>
</dbReference>
<dbReference type="GO" id="GO:0003964">
    <property type="term" value="F:RNA-directed DNA polymerase activity"/>
    <property type="evidence" value="ECO:0007669"/>
    <property type="project" value="UniProtKB-KW"/>
</dbReference>
<keyword evidence="3" id="KW-0540">Nuclease</keyword>
<proteinExistence type="predicted"/>
<sequence length="738" mass="83718">ALETLRKVKDKKTARLCAGYFNYHRRWIPRYSQRAKLILDAASPNTPFQWGPDHDQVVVQLYEDIKNACLPHFDAKLPTKVFTDGSLEGIAGECWQKDAKGVWRPYAFFSRRLTQAEKKWPAIYIEILACTATLLHFRSELLGTPLTIYTDCTGLASILKMKVLNPRMARFVAVLNMFDITKIIWRPGTQNVVDALSRLPLEISNKADVQHPTPQLPDDALLSVVQGHGINNNRLQTGITQPATRPAPPRRSARLAGVVPTHQLMQNSGETKRSGLSYLVKAQQDDPLCQEIFHKLNQEKQTPEHMKYTLIQGAIFTRHMPHKPYIPQALRPLLLYEAHSFTKFSWTKALRSTGAEELISAFKEYILTFGAFHTPGKCLQCIGTIPSGLAEANLKTIGHLIATFCEEALHNWPTVLQAATFCLNTSIRSTLSASPFSLLFGYEAFTPAKLLLCLPQEITPPQKLAAHIQLRTVAQEILNNSQAYQKRRFDAKRRNTQYHINDKVTGISTTEKDRCKILVFLDRPRNHKDDDVDNHLTWRNRKLRLCKYHVQHLKKYVTRPERLTLAPAQAQRAVDNMRLLHQNGDLRWLPTTTAIAHFIAGDGGSFKTGVGKYLDQDSAKLTQWTPPHLLQSEGHHRLARHAPWDASKGRLHGYHWSTNPNNLRTMRSTMVLARDAARLTRTCWTRPNRAPPHNITVHTATQEKLGMTSQVVLTALLLENRKVLSDLNAQILIGVFLF</sequence>
<keyword evidence="1" id="KW-0808">Transferase</keyword>
<reference evidence="8" key="2">
    <citation type="journal article" date="2023" name="BMC Genomics">
        <title>Pest status, molecular evolution, and epigenetic factors derived from the genome assembly of Frankliniella fusca, a thysanopteran phytovirus vector.</title>
        <authorList>
            <person name="Catto M.A."/>
            <person name="Labadie P.E."/>
            <person name="Jacobson A.L."/>
            <person name="Kennedy G.G."/>
            <person name="Srinivasan R."/>
            <person name="Hunt B.G."/>
        </authorList>
    </citation>
    <scope>NUCLEOTIDE SEQUENCE</scope>
    <source>
        <strain evidence="8">PL_HMW_Pooled</strain>
    </source>
</reference>
<evidence type="ECO:0000256" key="5">
    <source>
        <dbReference type="ARBA" id="ARBA00022801"/>
    </source>
</evidence>
<feature type="non-terminal residue" evidence="8">
    <location>
        <position position="738"/>
    </location>
</feature>
<organism evidence="8 9">
    <name type="scientific">Frankliniella fusca</name>
    <dbReference type="NCBI Taxonomy" id="407009"/>
    <lineage>
        <taxon>Eukaryota</taxon>
        <taxon>Metazoa</taxon>
        <taxon>Ecdysozoa</taxon>
        <taxon>Arthropoda</taxon>
        <taxon>Hexapoda</taxon>
        <taxon>Insecta</taxon>
        <taxon>Pterygota</taxon>
        <taxon>Neoptera</taxon>
        <taxon>Paraneoptera</taxon>
        <taxon>Thysanoptera</taxon>
        <taxon>Terebrantia</taxon>
        <taxon>Thripoidea</taxon>
        <taxon>Thripidae</taxon>
        <taxon>Frankliniella</taxon>
    </lineage>
</organism>
<dbReference type="Pfam" id="PF17917">
    <property type="entry name" value="RT_RNaseH"/>
    <property type="match status" value="1"/>
</dbReference>
<comment type="caution">
    <text evidence="8">The sequence shown here is derived from an EMBL/GenBank/DDBJ whole genome shotgun (WGS) entry which is preliminary data.</text>
</comment>
<dbReference type="SUPFAM" id="SSF56672">
    <property type="entry name" value="DNA/RNA polymerases"/>
    <property type="match status" value="1"/>
</dbReference>
<feature type="domain" description="Reverse transcriptase RNase H-like" evidence="7">
    <location>
        <begin position="74"/>
        <end position="178"/>
    </location>
</feature>
<dbReference type="InterPro" id="IPR043502">
    <property type="entry name" value="DNA/RNA_pol_sf"/>
</dbReference>
<dbReference type="GO" id="GO:0004519">
    <property type="term" value="F:endonuclease activity"/>
    <property type="evidence" value="ECO:0007669"/>
    <property type="project" value="UniProtKB-KW"/>
</dbReference>
<name>A0AAE1LE44_9NEOP</name>
<keyword evidence="4" id="KW-0255">Endonuclease</keyword>
<evidence type="ECO:0000313" key="9">
    <source>
        <dbReference type="Proteomes" id="UP001219518"/>
    </source>
</evidence>
<dbReference type="PANTHER" id="PTHR37984">
    <property type="entry name" value="PROTEIN CBG26694"/>
    <property type="match status" value="1"/>
</dbReference>
<dbReference type="PANTHER" id="PTHR37984:SF5">
    <property type="entry name" value="PROTEIN NYNRIN-LIKE"/>
    <property type="match status" value="1"/>
</dbReference>
<dbReference type="Proteomes" id="UP001219518">
    <property type="component" value="Unassembled WGS sequence"/>
</dbReference>
<dbReference type="CDD" id="cd09274">
    <property type="entry name" value="RNase_HI_RT_Ty3"/>
    <property type="match status" value="1"/>
</dbReference>
<evidence type="ECO:0000256" key="1">
    <source>
        <dbReference type="ARBA" id="ARBA00022679"/>
    </source>
</evidence>
<accession>A0AAE1LE44</accession>
<keyword evidence="2" id="KW-0548">Nucleotidyltransferase</keyword>
<evidence type="ECO:0000313" key="8">
    <source>
        <dbReference type="EMBL" id="KAK3916686.1"/>
    </source>
</evidence>
<evidence type="ECO:0000256" key="6">
    <source>
        <dbReference type="ARBA" id="ARBA00022918"/>
    </source>
</evidence>
<dbReference type="GO" id="GO:0003676">
    <property type="term" value="F:nucleic acid binding"/>
    <property type="evidence" value="ECO:0007669"/>
    <property type="project" value="InterPro"/>
</dbReference>
<keyword evidence="9" id="KW-1185">Reference proteome</keyword>
<dbReference type="EMBL" id="JAHWGI010000566">
    <property type="protein sequence ID" value="KAK3916686.1"/>
    <property type="molecule type" value="Genomic_DNA"/>
</dbReference>
<evidence type="ECO:0000256" key="3">
    <source>
        <dbReference type="ARBA" id="ARBA00022722"/>
    </source>
</evidence>
<dbReference type="InterPro" id="IPR041373">
    <property type="entry name" value="RT_RNaseH"/>
</dbReference>
<protein>
    <submittedName>
        <fullName evidence="8">Transposon Tf2-9 polyprotein</fullName>
    </submittedName>
</protein>
<dbReference type="AlphaFoldDB" id="A0AAE1LE44"/>
<dbReference type="GO" id="GO:0016787">
    <property type="term" value="F:hydrolase activity"/>
    <property type="evidence" value="ECO:0007669"/>
    <property type="project" value="UniProtKB-KW"/>
</dbReference>
<evidence type="ECO:0000256" key="2">
    <source>
        <dbReference type="ARBA" id="ARBA00022695"/>
    </source>
</evidence>
<dbReference type="Gene3D" id="3.10.20.370">
    <property type="match status" value="1"/>
</dbReference>
<gene>
    <name evidence="8" type="ORF">KUF71_006337</name>
</gene>
<dbReference type="InterPro" id="IPR050951">
    <property type="entry name" value="Retrovirus_Pol_polyprotein"/>
</dbReference>
<dbReference type="Gene3D" id="3.30.420.10">
    <property type="entry name" value="Ribonuclease H-like superfamily/Ribonuclease H"/>
    <property type="match status" value="1"/>
</dbReference>